<feature type="transmembrane region" description="Helical" evidence="1">
    <location>
        <begin position="6"/>
        <end position="36"/>
    </location>
</feature>
<sequence length="117" mass="12862">FALNILFAIILWAGYLIGLVPFSLAVGYSVIALPLLCASYALQRFAGTRLTPWRGIFIVFSAICIGFVLWYISVIILTRVFGLGGDPAALISLLAYPLGAYLGDKLGKRINYMPWCR</sequence>
<reference evidence="2" key="1">
    <citation type="journal article" date="2014" name="Front. Microbiol.">
        <title>High frequency of phylogenetically diverse reductive dehalogenase-homologous genes in deep subseafloor sedimentary metagenomes.</title>
        <authorList>
            <person name="Kawai M."/>
            <person name="Futagami T."/>
            <person name="Toyoda A."/>
            <person name="Takaki Y."/>
            <person name="Nishi S."/>
            <person name="Hori S."/>
            <person name="Arai W."/>
            <person name="Tsubouchi T."/>
            <person name="Morono Y."/>
            <person name="Uchiyama I."/>
            <person name="Ito T."/>
            <person name="Fujiyama A."/>
            <person name="Inagaki F."/>
            <person name="Takami H."/>
        </authorList>
    </citation>
    <scope>NUCLEOTIDE SEQUENCE</scope>
    <source>
        <strain evidence="2">Expedition CK06-06</strain>
    </source>
</reference>
<keyword evidence="1" id="KW-1133">Transmembrane helix</keyword>
<keyword evidence="1" id="KW-0812">Transmembrane</keyword>
<accession>X1KUD4</accession>
<feature type="transmembrane region" description="Helical" evidence="1">
    <location>
        <begin position="87"/>
        <end position="103"/>
    </location>
</feature>
<feature type="non-terminal residue" evidence="2">
    <location>
        <position position="1"/>
    </location>
</feature>
<dbReference type="EMBL" id="BARV01002582">
    <property type="protein sequence ID" value="GAH93774.1"/>
    <property type="molecule type" value="Genomic_DNA"/>
</dbReference>
<evidence type="ECO:0000313" key="2">
    <source>
        <dbReference type="EMBL" id="GAH93774.1"/>
    </source>
</evidence>
<proteinExistence type="predicted"/>
<name>X1KUD4_9ZZZZ</name>
<comment type="caution">
    <text evidence="2">The sequence shown here is derived from an EMBL/GenBank/DDBJ whole genome shotgun (WGS) entry which is preliminary data.</text>
</comment>
<dbReference type="AlphaFoldDB" id="X1KUD4"/>
<evidence type="ECO:0000256" key="1">
    <source>
        <dbReference type="SAM" id="Phobius"/>
    </source>
</evidence>
<gene>
    <name evidence="2" type="ORF">S06H3_06603</name>
</gene>
<organism evidence="2">
    <name type="scientific">marine sediment metagenome</name>
    <dbReference type="NCBI Taxonomy" id="412755"/>
    <lineage>
        <taxon>unclassified sequences</taxon>
        <taxon>metagenomes</taxon>
        <taxon>ecological metagenomes</taxon>
    </lineage>
</organism>
<feature type="transmembrane region" description="Helical" evidence="1">
    <location>
        <begin position="56"/>
        <end position="81"/>
    </location>
</feature>
<protein>
    <submittedName>
        <fullName evidence="2">Uncharacterized protein</fullName>
    </submittedName>
</protein>
<keyword evidence="1" id="KW-0472">Membrane</keyword>